<dbReference type="InterPro" id="IPR058330">
    <property type="entry name" value="DUF8017"/>
</dbReference>
<protein>
    <submittedName>
        <fullName evidence="4">Putative membrane protein</fullName>
    </submittedName>
</protein>
<dbReference type="RefSeq" id="WP_054601306.1">
    <property type="nucleotide sequence ID" value="NZ_CP011269.1"/>
</dbReference>
<evidence type="ECO:0000259" key="3">
    <source>
        <dbReference type="Pfam" id="PF26056"/>
    </source>
</evidence>
<feature type="region of interest" description="Disordered" evidence="1">
    <location>
        <begin position="1"/>
        <end position="56"/>
    </location>
</feature>
<keyword evidence="2" id="KW-1133">Transmembrane helix</keyword>
<keyword evidence="5" id="KW-1185">Reference proteome</keyword>
<sequence length="327" mass="33426">MTYPPQPPPEWNQPSGSPFGSNNPFGQAPQWPAYGQQPPTWSGYGEAPPADAPPPKRNNTGWIIGTVAGVLVVALLLGGLLWKLNYGDKNDTKNTADSTTTSSVTKSAPSTTKTTTSSVAPSAPPKAAPAGCEGRTAAPGPQTPAGWSTVTTPRGLAYDVPADWTVEECSTIVGWEKPCADGPFGYCPVRVLKGAATMPSRACPKSSSAISGVTVVTDLTDVTESATLEAKFATKIFTSDKGAVPSVSLGAPRNLTVSGAPATQVVATVTGIQDNCAGTSAVYSVVSTTVPGQPGTVNFIIDLEQGADGAADPGVVDQIVGTLRRID</sequence>
<dbReference type="KEGG" id="mft:XA26_11950"/>
<reference evidence="4 5" key="1">
    <citation type="journal article" date="2015" name="MBio">
        <title>Enzymatic Degradation of Phenazines Can Generate Energy and Protect Sensitive Organisms from Toxicity.</title>
        <authorList>
            <person name="Costa K.C."/>
            <person name="Bergkessel M."/>
            <person name="Saunders S."/>
            <person name="Korlach J."/>
            <person name="Newman D.K."/>
        </authorList>
    </citation>
    <scope>NUCLEOTIDE SEQUENCE [LARGE SCALE GENOMIC DNA]</scope>
    <source>
        <strain evidence="4 5">CT6</strain>
    </source>
</reference>
<evidence type="ECO:0000256" key="2">
    <source>
        <dbReference type="SAM" id="Phobius"/>
    </source>
</evidence>
<dbReference type="Proteomes" id="UP000057134">
    <property type="component" value="Chromosome"/>
</dbReference>
<feature type="transmembrane region" description="Helical" evidence="2">
    <location>
        <begin position="62"/>
        <end position="82"/>
    </location>
</feature>
<feature type="compositionally biased region" description="Low complexity" evidence="1">
    <location>
        <begin position="98"/>
        <end position="121"/>
    </location>
</feature>
<feature type="domain" description="DUF8017" evidence="3">
    <location>
        <begin position="141"/>
        <end position="325"/>
    </location>
</feature>
<dbReference type="PATRIC" id="fig|1766.6.peg.1181"/>
<gene>
    <name evidence="4" type="ORF">XA26_11950</name>
</gene>
<evidence type="ECO:0000313" key="4">
    <source>
        <dbReference type="EMBL" id="ALI25048.1"/>
    </source>
</evidence>
<name>A0A0N9Y2N9_MYCFO</name>
<keyword evidence="2" id="KW-0812">Transmembrane</keyword>
<dbReference type="EMBL" id="CP011269">
    <property type="protein sequence ID" value="ALI25048.1"/>
    <property type="molecule type" value="Genomic_DNA"/>
</dbReference>
<dbReference type="Pfam" id="PF26056">
    <property type="entry name" value="DUF8017"/>
    <property type="match status" value="1"/>
</dbReference>
<feature type="region of interest" description="Disordered" evidence="1">
    <location>
        <begin position="87"/>
        <end position="152"/>
    </location>
</feature>
<dbReference type="STRING" id="1766.XA26_11950"/>
<accession>A0A0N9Y2N9</accession>
<feature type="compositionally biased region" description="Pro residues" evidence="1">
    <location>
        <begin position="1"/>
        <end position="11"/>
    </location>
</feature>
<evidence type="ECO:0000256" key="1">
    <source>
        <dbReference type="SAM" id="MobiDB-lite"/>
    </source>
</evidence>
<proteinExistence type="predicted"/>
<organism evidence="4 5">
    <name type="scientific">Mycolicibacterium fortuitum</name>
    <name type="common">Mycobacterium fortuitum</name>
    <dbReference type="NCBI Taxonomy" id="1766"/>
    <lineage>
        <taxon>Bacteria</taxon>
        <taxon>Bacillati</taxon>
        <taxon>Actinomycetota</taxon>
        <taxon>Actinomycetes</taxon>
        <taxon>Mycobacteriales</taxon>
        <taxon>Mycobacteriaceae</taxon>
        <taxon>Mycolicibacterium</taxon>
    </lineage>
</organism>
<dbReference type="AlphaFoldDB" id="A0A0N9Y2N9"/>
<evidence type="ECO:0000313" key="5">
    <source>
        <dbReference type="Proteomes" id="UP000057134"/>
    </source>
</evidence>
<feature type="compositionally biased region" description="Polar residues" evidence="1">
    <location>
        <begin position="12"/>
        <end position="25"/>
    </location>
</feature>
<keyword evidence="2" id="KW-0472">Membrane</keyword>